<dbReference type="PANTHER" id="PTHR10529">
    <property type="entry name" value="AP COMPLEX SUBUNIT MU"/>
    <property type="match status" value="1"/>
</dbReference>
<dbReference type="FunFam" id="3.30.450.60:FF:000002">
    <property type="entry name" value="AP-2 complex subunit mu, putative"/>
    <property type="match status" value="1"/>
</dbReference>
<dbReference type="PROSITE" id="PS51072">
    <property type="entry name" value="MHD"/>
    <property type="match status" value="1"/>
</dbReference>
<dbReference type="eggNOG" id="KOG0937">
    <property type="taxonomic scope" value="Eukaryota"/>
</dbReference>
<dbReference type="InParanoid" id="K0KWY9"/>
<evidence type="ECO:0000256" key="6">
    <source>
        <dbReference type="PIRNR" id="PIRNR005992"/>
    </source>
</evidence>
<dbReference type="Pfam" id="PF00928">
    <property type="entry name" value="Adap_comp_sub"/>
    <property type="match status" value="1"/>
</dbReference>
<dbReference type="FunCoup" id="K0KWY9">
    <property type="interactions" value="73"/>
</dbReference>
<dbReference type="PRINTS" id="PR00314">
    <property type="entry name" value="CLATHRINADPT"/>
</dbReference>
<keyword evidence="4" id="KW-0472">Membrane</keyword>
<dbReference type="EMBL" id="CAIF01000220">
    <property type="protein sequence ID" value="CCH46004.1"/>
    <property type="molecule type" value="Genomic_DNA"/>
</dbReference>
<dbReference type="SUPFAM" id="SSF64356">
    <property type="entry name" value="SNARE-like"/>
    <property type="match status" value="1"/>
</dbReference>
<feature type="domain" description="MHD" evidence="7">
    <location>
        <begin position="180"/>
        <end position="454"/>
    </location>
</feature>
<dbReference type="GO" id="GO:0006886">
    <property type="term" value="P:intracellular protein transport"/>
    <property type="evidence" value="ECO:0007669"/>
    <property type="project" value="UniProtKB-UniRule"/>
</dbReference>
<dbReference type="PROSITE" id="PS00990">
    <property type="entry name" value="CLAT_ADAPTOR_M_1"/>
    <property type="match status" value="1"/>
</dbReference>
<dbReference type="GO" id="GO:0030659">
    <property type="term" value="C:cytoplasmic vesicle membrane"/>
    <property type="evidence" value="ECO:0007669"/>
    <property type="project" value="UniProtKB-SubCell"/>
</dbReference>
<dbReference type="AlphaFoldDB" id="K0KWY9"/>
<gene>
    <name evidence="8" type="ORF">BN7_5591</name>
</gene>
<dbReference type="PIRSF" id="PIRSF005992">
    <property type="entry name" value="Clathrin_mu"/>
    <property type="match status" value="1"/>
</dbReference>
<comment type="subcellular location">
    <subcellularLocation>
        <location evidence="1">Cytoplasmic vesicle membrane</location>
    </subcellularLocation>
</comment>
<dbReference type="InterPro" id="IPR036168">
    <property type="entry name" value="AP2_Mu_C_sf"/>
</dbReference>
<keyword evidence="9" id="KW-1185">Reference proteome</keyword>
<protein>
    <submittedName>
        <fullName evidence="8">AP-1 complex subunit mu-1-I</fullName>
    </submittedName>
</protein>
<dbReference type="InterPro" id="IPR028565">
    <property type="entry name" value="MHD"/>
</dbReference>
<keyword evidence="2 6" id="KW-0813">Transport</keyword>
<reference evidence="8 9" key="1">
    <citation type="journal article" date="2012" name="Eukaryot. Cell">
        <title>Draft genome sequence of Wickerhamomyces ciferrii NRRL Y-1031 F-60-10.</title>
        <authorList>
            <person name="Schneider J."/>
            <person name="Andrea H."/>
            <person name="Blom J."/>
            <person name="Jaenicke S."/>
            <person name="Ruckert C."/>
            <person name="Schorsch C."/>
            <person name="Szczepanowski R."/>
            <person name="Farwick M."/>
            <person name="Goesmann A."/>
            <person name="Puhler A."/>
            <person name="Schaffer S."/>
            <person name="Tauch A."/>
            <person name="Kohler T."/>
            <person name="Brinkrolf K."/>
        </authorList>
    </citation>
    <scope>NUCLEOTIDE SEQUENCE [LARGE SCALE GENOMIC DNA]</scope>
    <source>
        <strain evidence="9">ATCC 14091 / BCRC 22168 / CBS 111 / JCM 3599 / NBRC 0793 / NRRL Y-1031 F-60-10</strain>
    </source>
</reference>
<dbReference type="InterPro" id="IPR018240">
    <property type="entry name" value="Clathrin_mu_CS"/>
</dbReference>
<dbReference type="HOGENOM" id="CLU_026996_0_0_1"/>
<dbReference type="Gene3D" id="3.30.450.60">
    <property type="match status" value="1"/>
</dbReference>
<dbReference type="InterPro" id="IPR011012">
    <property type="entry name" value="Longin-like_dom_sf"/>
</dbReference>
<evidence type="ECO:0000256" key="4">
    <source>
        <dbReference type="ARBA" id="ARBA00023136"/>
    </source>
</evidence>
<dbReference type="PROSITE" id="PS00991">
    <property type="entry name" value="CLAT_ADAPTOR_M_2"/>
    <property type="match status" value="1"/>
</dbReference>
<evidence type="ECO:0000313" key="8">
    <source>
        <dbReference type="EMBL" id="CCH46004.1"/>
    </source>
</evidence>
<dbReference type="GO" id="GO:0016192">
    <property type="term" value="P:vesicle-mediated transport"/>
    <property type="evidence" value="ECO:0007669"/>
    <property type="project" value="InterPro"/>
</dbReference>
<proteinExistence type="inferred from homology"/>
<organism evidence="8 9">
    <name type="scientific">Wickerhamomyces ciferrii (strain ATCC 14091 / BCRC 22168 / CBS 111 / JCM 3599 / NBRC 0793 / NRRL Y-1031 F-60-10)</name>
    <name type="common">Yeast</name>
    <name type="synonym">Pichia ciferrii</name>
    <dbReference type="NCBI Taxonomy" id="1206466"/>
    <lineage>
        <taxon>Eukaryota</taxon>
        <taxon>Fungi</taxon>
        <taxon>Dikarya</taxon>
        <taxon>Ascomycota</taxon>
        <taxon>Saccharomycotina</taxon>
        <taxon>Saccharomycetes</taxon>
        <taxon>Phaffomycetales</taxon>
        <taxon>Wickerhamomycetaceae</taxon>
        <taxon>Wickerhamomyces</taxon>
    </lineage>
</organism>
<sequence length="455" mass="53529">MASALAILDSNAYPLISRVYTTDILPLDIIFQDFQKLIQDDNTNYTPIIKSPNGVNYIYIQSNDIILMIITYYDYINSMTLVQFLYNFKDILLRYFKTSNLFKDQIKDNFNLIYEIMDEIMDFGIPQFTDFNILQDFIKIDVNQSIEKKDKDIDDSINSSIIRTTTSNISWRPKGIYYTKNEIFIDLVERLNIIINPDQKIIKNEIKGEFQCKSYLSGIPTLKISLNKFYDLKKFKFHQCVDLNKFINDQVLEFIPPDGDFILGSYQFQFKSNTTPILEITHIDYLPKPPHNIILKFGIKINASPKTLLNNIKILIPIDFKQFPKEIDKSETPKFKTSIGKIYYKLDQDCLIWEIDSLGGDRHFEMMSMFKLQTEEVKELGMDPPPKSTTPNILKLQKNLEIKKIKNIDISFEIKDLTISGLKIEYLKILESNLNYPWFPWVRYKTLTDEYIYRL</sequence>
<evidence type="ECO:0000256" key="2">
    <source>
        <dbReference type="ARBA" id="ARBA00022448"/>
    </source>
</evidence>
<keyword evidence="5" id="KW-0968">Cytoplasmic vesicle</keyword>
<comment type="similarity">
    <text evidence="6">Belongs to the adaptor complexes medium subunit family.</text>
</comment>
<accession>K0KWY9</accession>
<keyword evidence="3 6" id="KW-0653">Protein transport</keyword>
<evidence type="ECO:0000313" key="9">
    <source>
        <dbReference type="Proteomes" id="UP000009328"/>
    </source>
</evidence>
<dbReference type="Proteomes" id="UP000009328">
    <property type="component" value="Unassembled WGS sequence"/>
</dbReference>
<dbReference type="SUPFAM" id="SSF49447">
    <property type="entry name" value="Second domain of Mu2 adaptin subunit (ap50) of ap2 adaptor"/>
    <property type="match status" value="1"/>
</dbReference>
<dbReference type="STRING" id="1206466.K0KWY9"/>
<dbReference type="InterPro" id="IPR001392">
    <property type="entry name" value="Clathrin_mu"/>
</dbReference>
<dbReference type="InterPro" id="IPR050431">
    <property type="entry name" value="Adaptor_comp_med_subunit"/>
</dbReference>
<dbReference type="Gene3D" id="2.60.40.1170">
    <property type="entry name" value="Mu homology domain, subdomain B"/>
    <property type="match status" value="2"/>
</dbReference>
<evidence type="ECO:0000256" key="1">
    <source>
        <dbReference type="ARBA" id="ARBA00004156"/>
    </source>
</evidence>
<comment type="caution">
    <text evidence="8">The sequence shown here is derived from an EMBL/GenBank/DDBJ whole genome shotgun (WGS) entry which is preliminary data.</text>
</comment>
<evidence type="ECO:0000256" key="5">
    <source>
        <dbReference type="ARBA" id="ARBA00023329"/>
    </source>
</evidence>
<name>K0KWY9_WICCF</name>
<evidence type="ECO:0000256" key="3">
    <source>
        <dbReference type="ARBA" id="ARBA00022927"/>
    </source>
</evidence>
<evidence type="ECO:0000259" key="7">
    <source>
        <dbReference type="PROSITE" id="PS51072"/>
    </source>
</evidence>
<dbReference type="GO" id="GO:0030131">
    <property type="term" value="C:clathrin adaptor complex"/>
    <property type="evidence" value="ECO:0007669"/>
    <property type="project" value="UniProtKB-UniRule"/>
</dbReference>